<comment type="caution">
    <text evidence="5">The sequence shown here is derived from an EMBL/GenBank/DDBJ whole genome shotgun (WGS) entry which is preliminary data.</text>
</comment>
<feature type="region of interest" description="Disordered" evidence="3">
    <location>
        <begin position="244"/>
        <end position="268"/>
    </location>
</feature>
<sequence length="268" mass="27669">MSQGQPRRPQQGEDLQQHAQEQPVKYSDVLDVSGELAQRRVAPRDAALLQAAEQSVLGGTQRGGPAAVLQSAATVNARAGHVGRAQITGPVADAGATVVEAELGGRRVVTESVGGQVVSKMVTPPHVAMTDPPGALDKDAVTIGRALEAVVAMAGDRPVDQSDAAAIQVAETCATGSHATIPGGVAAAAQSAADQNARAVRDEDKVKLRNVLSNARERLPADKGATREDAERVVSAEIRNKLDMTTTPGGVADAVTTAARLNQERPRP</sequence>
<feature type="domain" description="SMP" evidence="4">
    <location>
        <begin position="24"/>
        <end position="79"/>
    </location>
</feature>
<dbReference type="PANTHER" id="PTHR31174:SF7">
    <property type="entry name" value="LATE EMBRYOGENESIS ABUNDANT PROTEIN 31-RELATED"/>
    <property type="match status" value="1"/>
</dbReference>
<name>A0A921RXU4_SORBI</name>
<dbReference type="AlphaFoldDB" id="A0A921RXU4"/>
<dbReference type="PANTHER" id="PTHR31174">
    <property type="entry name" value="SEED MATURATION FAMILY PROTEIN"/>
    <property type="match status" value="1"/>
</dbReference>
<keyword evidence="2" id="KW-0677">Repeat</keyword>
<evidence type="ECO:0000256" key="2">
    <source>
        <dbReference type="ARBA" id="ARBA00022737"/>
    </source>
</evidence>
<dbReference type="Pfam" id="PF04927">
    <property type="entry name" value="SMP"/>
    <property type="match status" value="3"/>
</dbReference>
<evidence type="ECO:0000259" key="4">
    <source>
        <dbReference type="Pfam" id="PF04927"/>
    </source>
</evidence>
<evidence type="ECO:0000256" key="1">
    <source>
        <dbReference type="ARBA" id="ARBA00010733"/>
    </source>
</evidence>
<dbReference type="EMBL" id="CM027680">
    <property type="protein sequence ID" value="KAG0547609.1"/>
    <property type="molecule type" value="Genomic_DNA"/>
</dbReference>
<dbReference type="InterPro" id="IPR007011">
    <property type="entry name" value="LEA_SMP_dom"/>
</dbReference>
<evidence type="ECO:0000256" key="3">
    <source>
        <dbReference type="SAM" id="MobiDB-lite"/>
    </source>
</evidence>
<feature type="domain" description="SMP" evidence="4">
    <location>
        <begin position="141"/>
        <end position="199"/>
    </location>
</feature>
<evidence type="ECO:0000313" key="5">
    <source>
        <dbReference type="EMBL" id="KAG0547609.1"/>
    </source>
</evidence>
<dbReference type="Gramene" id="EER90879">
    <property type="protein sequence ID" value="EER90879"/>
    <property type="gene ID" value="SORBI_3001G091000"/>
</dbReference>
<dbReference type="KEGG" id="sbi:8085942"/>
<feature type="domain" description="SMP" evidence="4">
    <location>
        <begin position="206"/>
        <end position="264"/>
    </location>
</feature>
<dbReference type="Proteomes" id="UP000807115">
    <property type="component" value="Chromosome 1"/>
</dbReference>
<accession>A0A921RXU4</accession>
<gene>
    <name evidence="5" type="ORF">BDA96_01G095100</name>
</gene>
<protein>
    <recommendedName>
        <fullName evidence="4">SMP domain-containing protein</fullName>
    </recommendedName>
</protein>
<organism evidence="5 6">
    <name type="scientific">Sorghum bicolor</name>
    <name type="common">Sorghum</name>
    <name type="synonym">Sorghum vulgare</name>
    <dbReference type="NCBI Taxonomy" id="4558"/>
    <lineage>
        <taxon>Eukaryota</taxon>
        <taxon>Viridiplantae</taxon>
        <taxon>Streptophyta</taxon>
        <taxon>Embryophyta</taxon>
        <taxon>Tracheophyta</taxon>
        <taxon>Spermatophyta</taxon>
        <taxon>Magnoliopsida</taxon>
        <taxon>Liliopsida</taxon>
        <taxon>Poales</taxon>
        <taxon>Poaceae</taxon>
        <taxon>PACMAD clade</taxon>
        <taxon>Panicoideae</taxon>
        <taxon>Andropogonodae</taxon>
        <taxon>Andropogoneae</taxon>
        <taxon>Sorghinae</taxon>
        <taxon>Sorghum</taxon>
    </lineage>
</organism>
<dbReference type="InterPro" id="IPR042971">
    <property type="entry name" value="LEA_SMP"/>
</dbReference>
<dbReference type="OMA" id="CAATRNA"/>
<evidence type="ECO:0000313" key="6">
    <source>
        <dbReference type="Proteomes" id="UP000807115"/>
    </source>
</evidence>
<comment type="similarity">
    <text evidence="1">Belongs to the LEA type SMP family.</text>
</comment>
<proteinExistence type="inferred from homology"/>
<feature type="region of interest" description="Disordered" evidence="3">
    <location>
        <begin position="1"/>
        <end position="30"/>
    </location>
</feature>
<reference evidence="5" key="2">
    <citation type="submission" date="2020-10" db="EMBL/GenBank/DDBJ databases">
        <authorList>
            <person name="Cooper E.A."/>
            <person name="Brenton Z.W."/>
            <person name="Flinn B.S."/>
            <person name="Jenkins J."/>
            <person name="Shu S."/>
            <person name="Flowers D."/>
            <person name="Luo F."/>
            <person name="Wang Y."/>
            <person name="Xia P."/>
            <person name="Barry K."/>
            <person name="Daum C."/>
            <person name="Lipzen A."/>
            <person name="Yoshinaga Y."/>
            <person name="Schmutz J."/>
            <person name="Saski C."/>
            <person name="Vermerris W."/>
            <person name="Kresovich S."/>
        </authorList>
    </citation>
    <scope>NUCLEOTIDE SEQUENCE</scope>
</reference>
<dbReference type="OrthoDB" id="2014755at2759"/>
<reference evidence="5" key="1">
    <citation type="journal article" date="2019" name="BMC Genomics">
        <title>A new reference genome for Sorghum bicolor reveals high levels of sequence similarity between sweet and grain genotypes: implications for the genetics of sugar metabolism.</title>
        <authorList>
            <person name="Cooper E.A."/>
            <person name="Brenton Z.W."/>
            <person name="Flinn B.S."/>
            <person name="Jenkins J."/>
            <person name="Shu S."/>
            <person name="Flowers D."/>
            <person name="Luo F."/>
            <person name="Wang Y."/>
            <person name="Xia P."/>
            <person name="Barry K."/>
            <person name="Daum C."/>
            <person name="Lipzen A."/>
            <person name="Yoshinaga Y."/>
            <person name="Schmutz J."/>
            <person name="Saski C."/>
            <person name="Vermerris W."/>
            <person name="Kresovich S."/>
        </authorList>
    </citation>
    <scope>NUCLEOTIDE SEQUENCE</scope>
</reference>